<evidence type="ECO:0000313" key="2">
    <source>
        <dbReference type="Proteomes" id="UP000179524"/>
    </source>
</evidence>
<dbReference type="AlphaFoldDB" id="A0A1S2LF71"/>
<reference evidence="1 2" key="1">
    <citation type="submission" date="2016-10" db="EMBL/GenBank/DDBJ databases">
        <title>Draft genome sequences of four alkaliphilic bacteria belonging to the Anaerobacillus genus.</title>
        <authorList>
            <person name="Bassil N.M."/>
            <person name="Lloyd J.R."/>
        </authorList>
    </citation>
    <scope>NUCLEOTIDE SEQUENCE [LARGE SCALE GENOMIC DNA]</scope>
    <source>
        <strain evidence="1 2">DSM 18345</strain>
    </source>
</reference>
<name>A0A1S2LF71_9BACI</name>
<organism evidence="1 2">
    <name type="scientific">Anaerobacillus alkalilacustris</name>
    <dbReference type="NCBI Taxonomy" id="393763"/>
    <lineage>
        <taxon>Bacteria</taxon>
        <taxon>Bacillati</taxon>
        <taxon>Bacillota</taxon>
        <taxon>Bacilli</taxon>
        <taxon>Bacillales</taxon>
        <taxon>Bacillaceae</taxon>
        <taxon>Anaerobacillus</taxon>
    </lineage>
</organism>
<accession>A0A1S2LF71</accession>
<dbReference type="EMBL" id="MLQR01000049">
    <property type="protein sequence ID" value="OIJ10703.1"/>
    <property type="molecule type" value="Genomic_DNA"/>
</dbReference>
<comment type="caution">
    <text evidence="1">The sequence shown here is derived from an EMBL/GenBank/DDBJ whole genome shotgun (WGS) entry which is preliminary data.</text>
</comment>
<proteinExistence type="predicted"/>
<sequence>MGGEKSERGIVVKKPTGKVAKVGDFVLSHKDNHFLKRTLIAAKPFAHGRKVDQFIELSCTKQKLVRSVAVEPGLNRRVDRLGWIRRTRLVLMLS</sequence>
<evidence type="ECO:0000313" key="1">
    <source>
        <dbReference type="EMBL" id="OIJ10703.1"/>
    </source>
</evidence>
<dbReference type="Proteomes" id="UP000179524">
    <property type="component" value="Unassembled WGS sequence"/>
</dbReference>
<keyword evidence="2" id="KW-1185">Reference proteome</keyword>
<gene>
    <name evidence="1" type="ORF">BKP37_17355</name>
</gene>
<protein>
    <submittedName>
        <fullName evidence="1">Uncharacterized protein</fullName>
    </submittedName>
</protein>